<comment type="caution">
    <text evidence="1">The sequence shown here is derived from an EMBL/GenBank/DDBJ whole genome shotgun (WGS) entry which is preliminary data.</text>
</comment>
<name>A0A930UB38_9FLAO</name>
<dbReference type="EMBL" id="JADHEC010000004">
    <property type="protein sequence ID" value="MBF2707534.1"/>
    <property type="molecule type" value="Genomic_DNA"/>
</dbReference>
<dbReference type="InterPro" id="IPR011050">
    <property type="entry name" value="Pectin_lyase_fold/virulence"/>
</dbReference>
<protein>
    <submittedName>
        <fullName evidence="1">Uncharacterized protein</fullName>
    </submittedName>
</protein>
<dbReference type="SUPFAM" id="SSF51126">
    <property type="entry name" value="Pectin lyase-like"/>
    <property type="match status" value="1"/>
</dbReference>
<sequence length="846" mass="93244">MATDKNTIKSWFEKDDRPTQAQFWAWIDSIWHKDEKIPITAIDDIENILQPNAKTILISDTYSKSNYEWNVVPGDNLEEGIGKLAHALDLLLLKNSGFLNVFVKSNNLPIHGEIEVRNAGTNTIVFSGGTSFGTLSNELPIGKYDVTIIAPGYDLISTTVVDGSLVDNITQGTTCKNIDINAFDSNVTFNIKPSFAPTINTFTINEGAVSTSNSALRLNIGTVGVVSEISVSRLESMVGTTWLPYTGGDYSYNFPYVDNIQLILFIKVRNVTGQSNTMTASINVVNGLVRSDSAKTYNSIANCIDDILAEYPTGLTKDVTITATDEVVNVNTASLTGMIRYIESWNAGSNYYLHIKGQKKFTIDCQTGGAFRMLKVDNIIFSGINFINVCNYHEYSKPEVLSALYIQSCNNIAIDNCTFDGVYPKNPALEHGRYGIVAIDCNSINVTECAFSKFGLRALDIQFVKVFSLLKTTISNCTIIRDRIGQPAIIELKEVDIIKIEDCVLDGALADTVISGLNVKRVFINRTKLINCPGEIISLFNTKKSEILSIKNCLIKNNLYQVYYPWTKQNVEIDNIEVVEVINCNVKLSPVNGNNMYAKFIRANQRIGTLNSFNNVFEISMPSFTNNVADAGLFEMPVLDALNSNYNIYKDYSTNADAISNNILNVTSTSSIVKLSRSNSLTKLRAAPYLQDINSIVVSTTISLYTNDDESLPLPVITNAGINSLILPKFDIKRFVKTGNGNPGAYYFNGVVGTNQVAIEYAGIYTPTNSNFQETDLNYIVNSAALTLLSVDKYDDYGLYKWTFSSAGSPDIVAIGHDISVALFSNNNSNGTYIANRSYALNIEKI</sequence>
<evidence type="ECO:0000313" key="1">
    <source>
        <dbReference type="EMBL" id="MBF2707534.1"/>
    </source>
</evidence>
<reference evidence="1" key="1">
    <citation type="submission" date="2020-11" db="EMBL/GenBank/DDBJ databases">
        <title>Genome of Flavobacterium soyangense.</title>
        <authorList>
            <person name="Liu Q."/>
            <person name="Xin Y.-H."/>
        </authorList>
    </citation>
    <scope>NUCLEOTIDE SEQUENCE</scope>
    <source>
        <strain evidence="1">CGMCC 1.13493</strain>
    </source>
</reference>
<evidence type="ECO:0000313" key="2">
    <source>
        <dbReference type="Proteomes" id="UP000646211"/>
    </source>
</evidence>
<organism evidence="1 2">
    <name type="scientific">Flavobacterium soyangense</name>
    <dbReference type="NCBI Taxonomy" id="2023265"/>
    <lineage>
        <taxon>Bacteria</taxon>
        <taxon>Pseudomonadati</taxon>
        <taxon>Bacteroidota</taxon>
        <taxon>Flavobacteriia</taxon>
        <taxon>Flavobacteriales</taxon>
        <taxon>Flavobacteriaceae</taxon>
        <taxon>Flavobacterium</taxon>
    </lineage>
</organism>
<dbReference type="AlphaFoldDB" id="A0A930UB38"/>
<keyword evidence="2" id="KW-1185">Reference proteome</keyword>
<dbReference type="Proteomes" id="UP000646211">
    <property type="component" value="Unassembled WGS sequence"/>
</dbReference>
<proteinExistence type="predicted"/>
<accession>A0A930UB38</accession>
<dbReference type="RefSeq" id="WP_194310801.1">
    <property type="nucleotide sequence ID" value="NZ_JADHEC010000004.1"/>
</dbReference>
<gene>
    <name evidence="1" type="ORF">IR213_02840</name>
</gene>